<protein>
    <recommendedName>
        <fullName evidence="5">Peptidase M14 domain-containing protein</fullName>
    </recommendedName>
</protein>
<feature type="region of interest" description="Disordered" evidence="4">
    <location>
        <begin position="619"/>
        <end position="644"/>
    </location>
</feature>
<evidence type="ECO:0000256" key="2">
    <source>
        <dbReference type="ARBA" id="ARBA00005988"/>
    </source>
</evidence>
<dbReference type="GO" id="GO:0004181">
    <property type="term" value="F:metallocarboxypeptidase activity"/>
    <property type="evidence" value="ECO:0007669"/>
    <property type="project" value="InterPro"/>
</dbReference>
<dbReference type="CDD" id="cd06908">
    <property type="entry name" value="M14_AGBL4_like"/>
    <property type="match status" value="1"/>
</dbReference>
<evidence type="ECO:0000256" key="1">
    <source>
        <dbReference type="ARBA" id="ARBA00001947"/>
    </source>
</evidence>
<gene>
    <name evidence="6" type="ORF">GEV33_009694</name>
</gene>
<comment type="caution">
    <text evidence="6">The sequence shown here is derived from an EMBL/GenBank/DDBJ whole genome shotgun (WGS) entry which is preliminary data.</text>
</comment>
<keyword evidence="7" id="KW-1185">Reference proteome</keyword>
<feature type="active site" description="Proton donor/acceptor" evidence="3">
    <location>
        <position position="566"/>
    </location>
</feature>
<dbReference type="Pfam" id="PF00246">
    <property type="entry name" value="Peptidase_M14"/>
    <property type="match status" value="1"/>
</dbReference>
<feature type="domain" description="Peptidase M14" evidence="5">
    <location>
        <begin position="329"/>
        <end position="603"/>
    </location>
</feature>
<comment type="similarity">
    <text evidence="2 3">Belongs to the peptidase M14 family.</text>
</comment>
<dbReference type="Gene3D" id="2.60.40.3120">
    <property type="match status" value="1"/>
</dbReference>
<dbReference type="InterPro" id="IPR050821">
    <property type="entry name" value="Cytosolic_carboxypeptidase"/>
</dbReference>
<reference evidence="6" key="2">
    <citation type="submission" date="2021-08" db="EMBL/GenBank/DDBJ databases">
        <authorList>
            <person name="Eriksson T."/>
        </authorList>
    </citation>
    <scope>NUCLEOTIDE SEQUENCE</scope>
    <source>
        <strain evidence="6">Stoneville</strain>
        <tissue evidence="6">Whole head</tissue>
    </source>
</reference>
<dbReference type="Pfam" id="PF18027">
    <property type="entry name" value="Pepdidase_M14_N"/>
    <property type="match status" value="1"/>
</dbReference>
<evidence type="ECO:0000256" key="3">
    <source>
        <dbReference type="PROSITE-ProRule" id="PRU01379"/>
    </source>
</evidence>
<evidence type="ECO:0000313" key="7">
    <source>
        <dbReference type="Proteomes" id="UP000719412"/>
    </source>
</evidence>
<proteinExistence type="inferred from homology"/>
<dbReference type="SUPFAM" id="SSF53187">
    <property type="entry name" value="Zn-dependent exopeptidases"/>
    <property type="match status" value="1"/>
</dbReference>
<dbReference type="Gene3D" id="3.40.630.10">
    <property type="entry name" value="Zn peptidases"/>
    <property type="match status" value="1"/>
</dbReference>
<organism evidence="6 7">
    <name type="scientific">Tenebrio molitor</name>
    <name type="common">Yellow mealworm beetle</name>
    <dbReference type="NCBI Taxonomy" id="7067"/>
    <lineage>
        <taxon>Eukaryota</taxon>
        <taxon>Metazoa</taxon>
        <taxon>Ecdysozoa</taxon>
        <taxon>Arthropoda</taxon>
        <taxon>Hexapoda</taxon>
        <taxon>Insecta</taxon>
        <taxon>Pterygota</taxon>
        <taxon>Neoptera</taxon>
        <taxon>Endopterygota</taxon>
        <taxon>Coleoptera</taxon>
        <taxon>Polyphaga</taxon>
        <taxon>Cucujiformia</taxon>
        <taxon>Tenebrionidae</taxon>
        <taxon>Tenebrio</taxon>
    </lineage>
</organism>
<dbReference type="GO" id="GO:0006508">
    <property type="term" value="P:proteolysis"/>
    <property type="evidence" value="ECO:0007669"/>
    <property type="project" value="InterPro"/>
</dbReference>
<reference evidence="6" key="1">
    <citation type="journal article" date="2020" name="J Insects Food Feed">
        <title>The yellow mealworm (Tenebrio molitor) genome: a resource for the emerging insects as food and feed industry.</title>
        <authorList>
            <person name="Eriksson T."/>
            <person name="Andere A."/>
            <person name="Kelstrup H."/>
            <person name="Emery V."/>
            <person name="Picard C."/>
        </authorList>
    </citation>
    <scope>NUCLEOTIDE SEQUENCE</scope>
    <source>
        <strain evidence="6">Stoneville</strain>
        <tissue evidence="6">Whole head</tissue>
    </source>
</reference>
<dbReference type="EMBL" id="JABDTM020025592">
    <property type="protein sequence ID" value="KAH0813093.1"/>
    <property type="molecule type" value="Genomic_DNA"/>
</dbReference>
<dbReference type="PROSITE" id="PS52035">
    <property type="entry name" value="PEPTIDASE_M14"/>
    <property type="match status" value="1"/>
</dbReference>
<comment type="cofactor">
    <cofactor evidence="1">
        <name>Zn(2+)</name>
        <dbReference type="ChEBI" id="CHEBI:29105"/>
    </cofactor>
</comment>
<dbReference type="GO" id="GO:0008270">
    <property type="term" value="F:zinc ion binding"/>
    <property type="evidence" value="ECO:0007669"/>
    <property type="project" value="InterPro"/>
</dbReference>
<sequence>MVIEARALARPAVVLIVDNSLPTVATPATLSSSYRHRANHYNPQSAITKWCCMALVRRVSARGCKRSILCARFHPWPGADAADAAPIHALLVFLLFTCLRPSDVYDSSSRTTAPSRSFFHAPSGPRLLLAPHPPRPNTLRDLDNNALLDSERHDLYRSECVGRRDGGVRTYVSDSDDSDGEGGLGNVNRIIMRPPGHSGKAKRGHLCFDASFESGNLGRVDLVNEYEYDLFIRPDTCSPRIRFWFNFTVDNVKQDQRVIFNIVNISKSRNLFNDNLTPLVKSTSRQKWQRIPKQHVYYHKSSAHQGHYVLSFSFGFDREDEVFQFALAPPFTYSKLQMFLSILESKGSYLNESFQRELLANSVQKRRLDLITIGSLDRSKPNSKRRVIAIMARVHPGESPASFVCQGLLELLISSNAIANTLRNHVIFKIIPMLNPDGVFLGNYRSTVMGLDLNRSWHIATPWCHPTLKAAMDMLLTLDKNKEFQLDFVIDIHAHSSLKGCFIYGNTYEDVYRYERHILFPKLLATTADDYLSENAMFNADPKKVGTARRYLCQLLSDRVNCYTFEVSFFGYKLKGSDVTIPYTEDSYMRCGRNLIKTFLEYYHSTGAIPIELAMEVHNKKRRPRTHHSRSTTRNSHRQRPHTTKTQALLHFKDLNINYESDTSMEDFTYRKPETSRFFEKFADYMKKTNVMYSTKSERMGSPPPTTIVVIPEPSLSIIDFNLITRNDIEKASRLKNKRAK</sequence>
<evidence type="ECO:0000259" key="5">
    <source>
        <dbReference type="PROSITE" id="PS52035"/>
    </source>
</evidence>
<dbReference type="PANTHER" id="PTHR12756">
    <property type="entry name" value="CYTOSOLIC CARBOXYPEPTIDASE"/>
    <property type="match status" value="1"/>
</dbReference>
<dbReference type="InterPro" id="IPR000834">
    <property type="entry name" value="Peptidase_M14"/>
</dbReference>
<accession>A0A8J6HGA2</accession>
<dbReference type="Proteomes" id="UP000719412">
    <property type="component" value="Unassembled WGS sequence"/>
</dbReference>
<feature type="compositionally biased region" description="Basic residues" evidence="4">
    <location>
        <begin position="619"/>
        <end position="643"/>
    </location>
</feature>
<name>A0A8J6HGA2_TENMO</name>
<dbReference type="PANTHER" id="PTHR12756:SF9">
    <property type="entry name" value="CYTOSOLIC CARBOXYPEPTIDASE 6"/>
    <property type="match status" value="1"/>
</dbReference>
<evidence type="ECO:0000256" key="4">
    <source>
        <dbReference type="SAM" id="MobiDB-lite"/>
    </source>
</evidence>
<dbReference type="InterPro" id="IPR040626">
    <property type="entry name" value="Pepdidase_M14_N"/>
</dbReference>
<dbReference type="AlphaFoldDB" id="A0A8J6HGA2"/>
<evidence type="ECO:0000313" key="6">
    <source>
        <dbReference type="EMBL" id="KAH0813093.1"/>
    </source>
</evidence>